<name>A0ABM1ZRG1_AEDAL</name>
<sequence length="951" mass="106263">MPRSLQGHDENSLEQSCLCGLPETSQMVSCDECQRWYHFGCVGVTEAIAEYDWSCQRCQRARVSAPIPTTSLAPSTNQVLTTNALKNPTGPLSIPNPFDGAVGYTLPTELPTSYVPPPPPSSSLCDLTRTYRSFMSIPMTQTVMTTAPSAQPTRTTTAQPCTLASAPSASSSRQNLISQLPTDLRTRFLEEEQALEMKHLVERYQLLMNQTPVSASHNAPSASHLGNAASQCHVFSAHQPRMATASMQAASVLPNPQYHSSPVHQQHSSTRPSHVGIAFQSQPSPVQNYPNLQEYQHPNPLVATGYGNESALLNRSQIAARQAVSKDLPEYNGDPEHWPLFYGTFESTTRICGYTPEENMMRLQKCLKGKALEAVRCQLLHPGNLDSVMATLKMLFGRPEIIVHSLILKIQTLPAPKADKLNTLIDFAIAVRNMVATVQNCNLDEHLCNISLLQTLVDRLPPMIRLNWATYRQGLFRVTLTEFSAWLYTLAEAASTVTIPQLLNEPDRPRRARKDEGFLNSHSETSTSGYDGEGDYKESCKECTICQGNCASIEDCKQFLILDHPGRWNLLREYKLCRSCLKRHQGPCKSTKVCGKYGCTFKHHRLLHNDAKEKRPTFPAASSHQEPIGNSSNQNATNHTCNTHRGDNKSVLFQYIPVVLHNQGMKIRTHAFLDLGSSVTLLEESLAAKLQLKGEKHPLCLRWTADACRYEDSATIVDLDISGTRNEDSKYRLSEVYTVKELKLPDQSLSFAELSAKHTHLQGLPVNSYSNIQPRIMIGMNNARIIHPIESREGKENDPIAAKTRLGWMVFGTCFSGGQSSSATIPHSFHVCHHVAETDIELNSMVKSHFALEGLGISKPVNVLQSTEDERAIRMMRARTTFENGRYRTGLLWKYDDIRLPDSRPMALRRYNCLMKRMERDSELAATLKAKMDEYLLKGYIQRGSADVNHE</sequence>
<dbReference type="Pfam" id="PF00628">
    <property type="entry name" value="PHD"/>
    <property type="match status" value="1"/>
</dbReference>
<feature type="domain" description="PHD-type" evidence="6">
    <location>
        <begin position="14"/>
        <end position="61"/>
    </location>
</feature>
<evidence type="ECO:0000313" key="8">
    <source>
        <dbReference type="Proteomes" id="UP000069940"/>
    </source>
</evidence>
<dbReference type="PROSITE" id="PS50016">
    <property type="entry name" value="ZF_PHD_2"/>
    <property type="match status" value="1"/>
</dbReference>
<dbReference type="InterPro" id="IPR005312">
    <property type="entry name" value="DUF1759"/>
</dbReference>
<feature type="compositionally biased region" description="Polar residues" evidence="5">
    <location>
        <begin position="620"/>
        <end position="643"/>
    </location>
</feature>
<feature type="region of interest" description="Disordered" evidence="5">
    <location>
        <begin position="505"/>
        <end position="534"/>
    </location>
</feature>
<dbReference type="SUPFAM" id="SSF57903">
    <property type="entry name" value="FYVE/PHD zinc finger"/>
    <property type="match status" value="1"/>
</dbReference>
<dbReference type="InterPro" id="IPR011011">
    <property type="entry name" value="Znf_FYVE_PHD"/>
</dbReference>
<feature type="region of interest" description="Disordered" evidence="5">
    <location>
        <begin position="612"/>
        <end position="643"/>
    </location>
</feature>
<feature type="compositionally biased region" description="Polar residues" evidence="5">
    <location>
        <begin position="279"/>
        <end position="294"/>
    </location>
</feature>
<feature type="compositionally biased region" description="Polar residues" evidence="5">
    <location>
        <begin position="520"/>
        <end position="529"/>
    </location>
</feature>
<dbReference type="PROSITE" id="PS01359">
    <property type="entry name" value="ZF_PHD_1"/>
    <property type="match status" value="1"/>
</dbReference>
<dbReference type="PANTHER" id="PTHR47331:SF5">
    <property type="entry name" value="RIBONUCLEASE H"/>
    <property type="match status" value="1"/>
</dbReference>
<dbReference type="InterPro" id="IPR019786">
    <property type="entry name" value="Zinc_finger_PHD-type_CS"/>
</dbReference>
<keyword evidence="1" id="KW-0479">Metal-binding</keyword>
<dbReference type="GeneID" id="115267438"/>
<organism evidence="7 8">
    <name type="scientific">Aedes albopictus</name>
    <name type="common">Asian tiger mosquito</name>
    <name type="synonym">Stegomyia albopicta</name>
    <dbReference type="NCBI Taxonomy" id="7160"/>
    <lineage>
        <taxon>Eukaryota</taxon>
        <taxon>Metazoa</taxon>
        <taxon>Ecdysozoa</taxon>
        <taxon>Arthropoda</taxon>
        <taxon>Hexapoda</taxon>
        <taxon>Insecta</taxon>
        <taxon>Pterygota</taxon>
        <taxon>Neoptera</taxon>
        <taxon>Endopterygota</taxon>
        <taxon>Diptera</taxon>
        <taxon>Nematocera</taxon>
        <taxon>Culicoidea</taxon>
        <taxon>Culicidae</taxon>
        <taxon>Culicinae</taxon>
        <taxon>Aedini</taxon>
        <taxon>Aedes</taxon>
        <taxon>Stegomyia</taxon>
    </lineage>
</organism>
<keyword evidence="2 4" id="KW-0863">Zinc-finger</keyword>
<feature type="region of interest" description="Disordered" evidence="5">
    <location>
        <begin position="256"/>
        <end position="294"/>
    </location>
</feature>
<reference evidence="8" key="1">
    <citation type="journal article" date="2015" name="Proc. Natl. Acad. Sci. U.S.A.">
        <title>Genome sequence of the Asian Tiger mosquito, Aedes albopictus, reveals insights into its biology, genetics, and evolution.</title>
        <authorList>
            <person name="Chen X.G."/>
            <person name="Jiang X."/>
            <person name="Gu J."/>
            <person name="Xu M."/>
            <person name="Wu Y."/>
            <person name="Deng Y."/>
            <person name="Zhang C."/>
            <person name="Bonizzoni M."/>
            <person name="Dermauw W."/>
            <person name="Vontas J."/>
            <person name="Armbruster P."/>
            <person name="Huang X."/>
            <person name="Yang Y."/>
            <person name="Zhang H."/>
            <person name="He W."/>
            <person name="Peng H."/>
            <person name="Liu Y."/>
            <person name="Wu K."/>
            <person name="Chen J."/>
            <person name="Lirakis M."/>
            <person name="Topalis P."/>
            <person name="Van Leeuwen T."/>
            <person name="Hall A.B."/>
            <person name="Jiang X."/>
            <person name="Thorpe C."/>
            <person name="Mueller R.L."/>
            <person name="Sun C."/>
            <person name="Waterhouse R.M."/>
            <person name="Yan G."/>
            <person name="Tu Z.J."/>
            <person name="Fang X."/>
            <person name="James A.A."/>
        </authorList>
    </citation>
    <scope>NUCLEOTIDE SEQUENCE [LARGE SCALE GENOMIC DNA]</scope>
    <source>
        <strain evidence="8">Foshan</strain>
    </source>
</reference>
<dbReference type="InterPro" id="IPR019787">
    <property type="entry name" value="Znf_PHD-finger"/>
</dbReference>
<dbReference type="Proteomes" id="UP000069940">
    <property type="component" value="Unassembled WGS sequence"/>
</dbReference>
<proteinExistence type="predicted"/>
<evidence type="ECO:0000256" key="5">
    <source>
        <dbReference type="SAM" id="MobiDB-lite"/>
    </source>
</evidence>
<evidence type="ECO:0000259" key="6">
    <source>
        <dbReference type="PROSITE" id="PS50016"/>
    </source>
</evidence>
<reference evidence="7" key="2">
    <citation type="submission" date="2025-05" db="UniProtKB">
        <authorList>
            <consortium name="EnsemblMetazoa"/>
        </authorList>
    </citation>
    <scope>IDENTIFICATION</scope>
    <source>
        <strain evidence="7">Foshan</strain>
    </source>
</reference>
<dbReference type="Pfam" id="PF03564">
    <property type="entry name" value="DUF1759"/>
    <property type="match status" value="1"/>
</dbReference>
<dbReference type="InterPro" id="IPR001965">
    <property type="entry name" value="Znf_PHD"/>
</dbReference>
<evidence type="ECO:0000256" key="2">
    <source>
        <dbReference type="ARBA" id="ARBA00022771"/>
    </source>
</evidence>
<dbReference type="Gene3D" id="3.30.40.10">
    <property type="entry name" value="Zinc/RING finger domain, C3HC4 (zinc finger)"/>
    <property type="match status" value="1"/>
</dbReference>
<keyword evidence="3" id="KW-0862">Zinc</keyword>
<dbReference type="PANTHER" id="PTHR47331">
    <property type="entry name" value="PHD-TYPE DOMAIN-CONTAINING PROTEIN"/>
    <property type="match status" value="1"/>
</dbReference>
<evidence type="ECO:0000313" key="7">
    <source>
        <dbReference type="EnsemblMetazoa" id="AALFPA23_020995.P30971"/>
    </source>
</evidence>
<protein>
    <recommendedName>
        <fullName evidence="6">PHD-type domain-containing protein</fullName>
    </recommendedName>
</protein>
<dbReference type="RefSeq" id="XP_062704229.1">
    <property type="nucleotide sequence ID" value="XM_062848245.1"/>
</dbReference>
<evidence type="ECO:0000256" key="3">
    <source>
        <dbReference type="ARBA" id="ARBA00022833"/>
    </source>
</evidence>
<feature type="compositionally biased region" description="Basic and acidic residues" evidence="5">
    <location>
        <begin position="505"/>
        <end position="517"/>
    </location>
</feature>
<accession>A0ABM1ZRG1</accession>
<dbReference type="SMART" id="SM00249">
    <property type="entry name" value="PHD"/>
    <property type="match status" value="1"/>
</dbReference>
<dbReference type="InterPro" id="IPR013083">
    <property type="entry name" value="Znf_RING/FYVE/PHD"/>
</dbReference>
<evidence type="ECO:0000256" key="4">
    <source>
        <dbReference type="PROSITE-ProRule" id="PRU00146"/>
    </source>
</evidence>
<dbReference type="EnsemblMetazoa" id="AALFPA23_020995.R30971">
    <property type="protein sequence ID" value="AALFPA23_020995.P30971"/>
    <property type="gene ID" value="AALFPA23_020995"/>
</dbReference>
<feature type="compositionally biased region" description="Polar residues" evidence="5">
    <location>
        <begin position="257"/>
        <end position="272"/>
    </location>
</feature>
<evidence type="ECO:0000256" key="1">
    <source>
        <dbReference type="ARBA" id="ARBA00022723"/>
    </source>
</evidence>
<keyword evidence="8" id="KW-1185">Reference proteome</keyword>